<comment type="caution">
    <text evidence="3">The sequence shown here is derived from an EMBL/GenBank/DDBJ whole genome shotgun (WGS) entry which is preliminary data.</text>
</comment>
<feature type="region of interest" description="Disordered" evidence="1">
    <location>
        <begin position="280"/>
        <end position="322"/>
    </location>
</feature>
<evidence type="ECO:0000313" key="3">
    <source>
        <dbReference type="EMBL" id="MCK0197717.1"/>
    </source>
</evidence>
<accession>A0ABT0DD96</accession>
<dbReference type="Pfam" id="PF03432">
    <property type="entry name" value="Relaxase"/>
    <property type="match status" value="1"/>
</dbReference>
<dbReference type="InterPro" id="IPR005094">
    <property type="entry name" value="Endonuclease_MobA/VirD2"/>
</dbReference>
<organism evidence="3 4">
    <name type="scientific">Ancylobacter crimeensis</name>
    <dbReference type="NCBI Taxonomy" id="2579147"/>
    <lineage>
        <taxon>Bacteria</taxon>
        <taxon>Pseudomonadati</taxon>
        <taxon>Pseudomonadota</taxon>
        <taxon>Alphaproteobacteria</taxon>
        <taxon>Hyphomicrobiales</taxon>
        <taxon>Xanthobacteraceae</taxon>
        <taxon>Ancylobacter</taxon>
    </lineage>
</organism>
<name>A0ABT0DD96_9HYPH</name>
<evidence type="ECO:0000259" key="2">
    <source>
        <dbReference type="Pfam" id="PF03432"/>
    </source>
</evidence>
<feature type="compositionally biased region" description="Polar residues" evidence="1">
    <location>
        <begin position="304"/>
        <end position="322"/>
    </location>
</feature>
<protein>
    <submittedName>
        <fullName evidence="3">Relaxase/mobilization nuclease domain-containing protein</fullName>
    </submittedName>
</protein>
<dbReference type="RefSeq" id="WP_247029610.1">
    <property type="nucleotide sequence ID" value="NZ_JALKCH010000007.1"/>
</dbReference>
<evidence type="ECO:0000313" key="4">
    <source>
        <dbReference type="Proteomes" id="UP001203284"/>
    </source>
</evidence>
<gene>
    <name evidence="3" type="ORF">MWN34_12420</name>
</gene>
<keyword evidence="4" id="KW-1185">Reference proteome</keyword>
<feature type="domain" description="MobA/VirD2-like nuclease" evidence="2">
    <location>
        <begin position="23"/>
        <end position="146"/>
    </location>
</feature>
<evidence type="ECO:0000256" key="1">
    <source>
        <dbReference type="SAM" id="MobiDB-lite"/>
    </source>
</evidence>
<dbReference type="Proteomes" id="UP001203284">
    <property type="component" value="Unassembled WGS sequence"/>
</dbReference>
<reference evidence="3 4" key="1">
    <citation type="submission" date="2022-04" db="EMBL/GenBank/DDBJ databases">
        <authorList>
            <person name="Grouzdev D.S."/>
            <person name="Pantiukh K.S."/>
            <person name="Krutkina M.S."/>
        </authorList>
    </citation>
    <scope>NUCLEOTIDE SEQUENCE [LARGE SCALE GENOMIC DNA]</scope>
    <source>
        <strain evidence="3 4">6x-1</strain>
    </source>
</reference>
<proteinExistence type="predicted"/>
<sequence>MILKGSQRQGARRLASHLLNDRDNDHVSVTELRGFAASDLFGAMAEVEAITKGTKCVQSVFSLSLNPPKDAEVGIDGFISAADRAEEKLGLKDQPRAIVIHEKNGRRHAHVVWSRIDAAEMTAVNLPFFKTKLAALSKELYLEHGWELPDGHKVGGGKNPLNYTLAEWQQAKRQDMDPREIKQIFAGAWQHSDSLAGFRNALEEQGYYLAKGDRRGFVAVDLNGEVYSVARHAGVKAKEVSRKLGSPDALPGVLEVQDQLGEKVRTQVRAFLREDRAAKRQETARRVVAAGKRSGRSNDARHGTASSARPSSVHQSAVSGRR</sequence>
<dbReference type="EMBL" id="JALKCH010000007">
    <property type="protein sequence ID" value="MCK0197717.1"/>
    <property type="molecule type" value="Genomic_DNA"/>
</dbReference>